<name>A0A1F8CSY6_9BACT</name>
<comment type="caution">
    <text evidence="1">The sequence shown here is derived from an EMBL/GenBank/DDBJ whole genome shotgun (WGS) entry which is preliminary data.</text>
</comment>
<reference evidence="1 2" key="1">
    <citation type="journal article" date="2016" name="Nat. Commun.">
        <title>Thousands of microbial genomes shed light on interconnected biogeochemical processes in an aquifer system.</title>
        <authorList>
            <person name="Anantharaman K."/>
            <person name="Brown C.T."/>
            <person name="Hug L.A."/>
            <person name="Sharon I."/>
            <person name="Castelle C.J."/>
            <person name="Probst A.J."/>
            <person name="Thomas B.C."/>
            <person name="Singh A."/>
            <person name="Wilkins M.J."/>
            <person name="Karaoz U."/>
            <person name="Brodie E.L."/>
            <person name="Williams K.H."/>
            <person name="Hubbard S.S."/>
            <person name="Banfield J.F."/>
        </authorList>
    </citation>
    <scope>NUCLEOTIDE SEQUENCE [LARGE SCALE GENOMIC DNA]</scope>
</reference>
<organism evidence="1 2">
    <name type="scientific">Candidatus Woesebacteria bacterium RIFOXYB1_FULL_38_16</name>
    <dbReference type="NCBI Taxonomy" id="1802538"/>
    <lineage>
        <taxon>Bacteria</taxon>
        <taxon>Candidatus Woeseibacteriota</taxon>
    </lineage>
</organism>
<sequence>MPYSDEEISRIIESFSLGQISEYLLGQYERLGLTWEQWLEHAQDSYQVCSCVLKRLQEIAEVELENCGGDEVPLIVVALGLKQASNGADVDISFHNSSELLN</sequence>
<dbReference type="Proteomes" id="UP000178999">
    <property type="component" value="Unassembled WGS sequence"/>
</dbReference>
<evidence type="ECO:0000313" key="1">
    <source>
        <dbReference type="EMBL" id="OGM78858.1"/>
    </source>
</evidence>
<proteinExistence type="predicted"/>
<accession>A0A1F8CSY6</accession>
<gene>
    <name evidence="1" type="ORF">A2382_02290</name>
</gene>
<protein>
    <submittedName>
        <fullName evidence="1">Uncharacterized protein</fullName>
    </submittedName>
</protein>
<evidence type="ECO:0000313" key="2">
    <source>
        <dbReference type="Proteomes" id="UP000178999"/>
    </source>
</evidence>
<dbReference type="EMBL" id="MGHY01000026">
    <property type="protein sequence ID" value="OGM78858.1"/>
    <property type="molecule type" value="Genomic_DNA"/>
</dbReference>
<dbReference type="AlphaFoldDB" id="A0A1F8CSY6"/>
<dbReference type="STRING" id="1802538.A2382_02290"/>